<keyword evidence="2" id="KW-1185">Reference proteome</keyword>
<name>A0A7T8K7X7_CALRO</name>
<dbReference type="AlphaFoldDB" id="A0A7T8K7X7"/>
<protein>
    <submittedName>
        <fullName evidence="1">Uncharacterized protein</fullName>
    </submittedName>
</protein>
<gene>
    <name evidence="1" type="ORF">FKW44_008946</name>
</gene>
<proteinExistence type="predicted"/>
<dbReference type="Proteomes" id="UP000595437">
    <property type="component" value="Chromosome 6"/>
</dbReference>
<reference evidence="2" key="1">
    <citation type="submission" date="2021-01" db="EMBL/GenBank/DDBJ databases">
        <title>Caligus Genome Assembly.</title>
        <authorList>
            <person name="Gallardo-Escarate C."/>
        </authorList>
    </citation>
    <scope>NUCLEOTIDE SEQUENCE [LARGE SCALE GENOMIC DNA]</scope>
</reference>
<organism evidence="1 2">
    <name type="scientific">Caligus rogercresseyi</name>
    <name type="common">Sea louse</name>
    <dbReference type="NCBI Taxonomy" id="217165"/>
    <lineage>
        <taxon>Eukaryota</taxon>
        <taxon>Metazoa</taxon>
        <taxon>Ecdysozoa</taxon>
        <taxon>Arthropoda</taxon>
        <taxon>Crustacea</taxon>
        <taxon>Multicrustacea</taxon>
        <taxon>Hexanauplia</taxon>
        <taxon>Copepoda</taxon>
        <taxon>Siphonostomatoida</taxon>
        <taxon>Caligidae</taxon>
        <taxon>Caligus</taxon>
    </lineage>
</organism>
<accession>A0A7T8K7X7</accession>
<evidence type="ECO:0000313" key="2">
    <source>
        <dbReference type="Proteomes" id="UP000595437"/>
    </source>
</evidence>
<sequence>MSTSKFQDKLRRRFRSENAATNDLEVDLDVIPQTEAPGEIVATNETAPDVTHQVAAGEAPEVVVAPEEDDLATEAPIG</sequence>
<evidence type="ECO:0000313" key="1">
    <source>
        <dbReference type="EMBL" id="QQP48581.1"/>
    </source>
</evidence>
<feature type="non-terminal residue" evidence="1">
    <location>
        <position position="78"/>
    </location>
</feature>
<dbReference type="EMBL" id="CP045895">
    <property type="protein sequence ID" value="QQP48581.1"/>
    <property type="molecule type" value="Genomic_DNA"/>
</dbReference>